<feature type="compositionally biased region" description="Low complexity" evidence="6">
    <location>
        <begin position="97"/>
        <end position="130"/>
    </location>
</feature>
<dbReference type="PROSITE" id="PS00036">
    <property type="entry name" value="BZIP_BASIC"/>
    <property type="match status" value="1"/>
</dbReference>
<dbReference type="PROSITE" id="PS50217">
    <property type="entry name" value="BZIP"/>
    <property type="match status" value="1"/>
</dbReference>
<protein>
    <recommendedName>
        <fullName evidence="7">BZIP domain-containing protein</fullName>
    </recommendedName>
</protein>
<feature type="compositionally biased region" description="Basic and acidic residues" evidence="6">
    <location>
        <begin position="171"/>
        <end position="183"/>
    </location>
</feature>
<dbReference type="Gene3D" id="1.20.5.170">
    <property type="match status" value="1"/>
</dbReference>
<feature type="domain" description="BZIP" evidence="7">
    <location>
        <begin position="172"/>
        <end position="235"/>
    </location>
</feature>
<organism evidence="8 9">
    <name type="scientific">Plectosphaerella plurivora</name>
    <dbReference type="NCBI Taxonomy" id="936078"/>
    <lineage>
        <taxon>Eukaryota</taxon>
        <taxon>Fungi</taxon>
        <taxon>Dikarya</taxon>
        <taxon>Ascomycota</taxon>
        <taxon>Pezizomycotina</taxon>
        <taxon>Sordariomycetes</taxon>
        <taxon>Hypocreomycetidae</taxon>
        <taxon>Glomerellales</taxon>
        <taxon>Plectosphaerellaceae</taxon>
        <taxon>Plectosphaerella</taxon>
    </lineage>
</organism>
<dbReference type="OrthoDB" id="295274at2759"/>
<dbReference type="SUPFAM" id="SSF57959">
    <property type="entry name" value="Leucine zipper domain"/>
    <property type="match status" value="1"/>
</dbReference>
<feature type="region of interest" description="Disordered" evidence="6">
    <location>
        <begin position="49"/>
        <end position="197"/>
    </location>
</feature>
<comment type="subcellular location">
    <subcellularLocation>
        <location evidence="1">Nucleus</location>
    </subcellularLocation>
</comment>
<dbReference type="GO" id="GO:0005634">
    <property type="term" value="C:nucleus"/>
    <property type="evidence" value="ECO:0007669"/>
    <property type="project" value="UniProtKB-SubCell"/>
</dbReference>
<evidence type="ECO:0000256" key="4">
    <source>
        <dbReference type="ARBA" id="ARBA00023242"/>
    </source>
</evidence>
<dbReference type="AlphaFoldDB" id="A0A9P8V4P9"/>
<dbReference type="InterPro" id="IPR046347">
    <property type="entry name" value="bZIP_sf"/>
</dbReference>
<reference evidence="8" key="1">
    <citation type="journal article" date="2021" name="Nat. Commun.">
        <title>Genetic determinants of endophytism in the Arabidopsis root mycobiome.</title>
        <authorList>
            <person name="Mesny F."/>
            <person name="Miyauchi S."/>
            <person name="Thiergart T."/>
            <person name="Pickel B."/>
            <person name="Atanasova L."/>
            <person name="Karlsson M."/>
            <person name="Huettel B."/>
            <person name="Barry K.W."/>
            <person name="Haridas S."/>
            <person name="Chen C."/>
            <person name="Bauer D."/>
            <person name="Andreopoulos W."/>
            <person name="Pangilinan J."/>
            <person name="LaButti K."/>
            <person name="Riley R."/>
            <person name="Lipzen A."/>
            <person name="Clum A."/>
            <person name="Drula E."/>
            <person name="Henrissat B."/>
            <person name="Kohler A."/>
            <person name="Grigoriev I.V."/>
            <person name="Martin F.M."/>
            <person name="Hacquard S."/>
        </authorList>
    </citation>
    <scope>NUCLEOTIDE SEQUENCE</scope>
    <source>
        <strain evidence="8">MPI-SDFR-AT-0117</strain>
    </source>
</reference>
<dbReference type="Pfam" id="PF00170">
    <property type="entry name" value="bZIP_1"/>
    <property type="match status" value="1"/>
</dbReference>
<proteinExistence type="predicted"/>
<evidence type="ECO:0000256" key="1">
    <source>
        <dbReference type="ARBA" id="ARBA00004123"/>
    </source>
</evidence>
<keyword evidence="4" id="KW-0539">Nucleus</keyword>
<keyword evidence="9" id="KW-1185">Reference proteome</keyword>
<evidence type="ECO:0000256" key="3">
    <source>
        <dbReference type="ARBA" id="ARBA00023163"/>
    </source>
</evidence>
<evidence type="ECO:0000256" key="5">
    <source>
        <dbReference type="SAM" id="Coils"/>
    </source>
</evidence>
<dbReference type="EMBL" id="JAGSXJ010000025">
    <property type="protein sequence ID" value="KAH6675308.1"/>
    <property type="molecule type" value="Genomic_DNA"/>
</dbReference>
<name>A0A9P8V4P9_9PEZI</name>
<dbReference type="SMART" id="SM00338">
    <property type="entry name" value="BRLZ"/>
    <property type="match status" value="1"/>
</dbReference>
<evidence type="ECO:0000256" key="6">
    <source>
        <dbReference type="SAM" id="MobiDB-lite"/>
    </source>
</evidence>
<accession>A0A9P8V4P9</accession>
<evidence type="ECO:0000259" key="7">
    <source>
        <dbReference type="PROSITE" id="PS50217"/>
    </source>
</evidence>
<dbReference type="GO" id="GO:0003700">
    <property type="term" value="F:DNA-binding transcription factor activity"/>
    <property type="evidence" value="ECO:0007669"/>
    <property type="project" value="InterPro"/>
</dbReference>
<keyword evidence="3" id="KW-0804">Transcription</keyword>
<dbReference type="PANTHER" id="PTHR19304">
    <property type="entry name" value="CYCLIC-AMP RESPONSE ELEMENT BINDING PROTEIN"/>
    <property type="match status" value="1"/>
</dbReference>
<dbReference type="Proteomes" id="UP000770015">
    <property type="component" value="Unassembled WGS sequence"/>
</dbReference>
<evidence type="ECO:0000313" key="8">
    <source>
        <dbReference type="EMBL" id="KAH6675308.1"/>
    </source>
</evidence>
<feature type="compositionally biased region" description="Basic residues" evidence="6">
    <location>
        <begin position="142"/>
        <end position="155"/>
    </location>
</feature>
<keyword evidence="2" id="KW-0805">Transcription regulation</keyword>
<dbReference type="InterPro" id="IPR004827">
    <property type="entry name" value="bZIP"/>
</dbReference>
<evidence type="ECO:0000313" key="9">
    <source>
        <dbReference type="Proteomes" id="UP000770015"/>
    </source>
</evidence>
<dbReference type="InterPro" id="IPR051027">
    <property type="entry name" value="bZIP_transcription_factors"/>
</dbReference>
<dbReference type="CDD" id="cd14687">
    <property type="entry name" value="bZIP_ATF2"/>
    <property type="match status" value="1"/>
</dbReference>
<sequence length="333" mass="36361">MDTPNFFGDAAASLEASMVGDNSFVLDPSTTAGPLPQFDLNPGAFVQGAPHQANPWDATTHMVTASGPPPMLFDDEDVKPMPRRSAATTTIPPPPKASVSMSSSLTDSKSSRASSDGSARSRKSLSSQSTAPDEPEPTPNKGKSKSKTKTKQNKKSTRELTPEPIEEEPAEDGKRSKFLERNRVAASKCRQRKKQWMSGLQDTKNELEARHHQLQLEHSSLVNEVSSMKNQLMSHANCNDPNINLWIDNEARRFVQSEAGRVSISQVMQGHVAPGMPQMPMRPSFDERASSASPLALDPSMANIQPKIEAADEINYDHMPDSIFQQDIQDLAG</sequence>
<comment type="caution">
    <text evidence="8">The sequence shown here is derived from an EMBL/GenBank/DDBJ whole genome shotgun (WGS) entry which is preliminary data.</text>
</comment>
<feature type="coiled-coil region" evidence="5">
    <location>
        <begin position="197"/>
        <end position="224"/>
    </location>
</feature>
<evidence type="ECO:0000256" key="2">
    <source>
        <dbReference type="ARBA" id="ARBA00023015"/>
    </source>
</evidence>
<gene>
    <name evidence="8" type="ORF">F5X68DRAFT_235462</name>
</gene>
<keyword evidence="5" id="KW-0175">Coiled coil</keyword>